<dbReference type="Gene3D" id="1.10.10.60">
    <property type="entry name" value="Homeodomain-like"/>
    <property type="match status" value="1"/>
</dbReference>
<feature type="compositionally biased region" description="Polar residues" evidence="1">
    <location>
        <begin position="1668"/>
        <end position="1677"/>
    </location>
</feature>
<feature type="compositionally biased region" description="Polar residues" evidence="1">
    <location>
        <begin position="384"/>
        <end position="395"/>
    </location>
</feature>
<feature type="region of interest" description="Disordered" evidence="1">
    <location>
        <begin position="381"/>
        <end position="755"/>
    </location>
</feature>
<feature type="region of interest" description="Disordered" evidence="1">
    <location>
        <begin position="798"/>
        <end position="838"/>
    </location>
</feature>
<feature type="region of interest" description="Disordered" evidence="1">
    <location>
        <begin position="1003"/>
        <end position="1026"/>
    </location>
</feature>
<dbReference type="GO" id="GO:0003677">
    <property type="term" value="F:DNA binding"/>
    <property type="evidence" value="ECO:0007669"/>
    <property type="project" value="UniProtKB-KW"/>
</dbReference>
<dbReference type="Pfam" id="PF00249">
    <property type="entry name" value="Myb_DNA-binding"/>
    <property type="match status" value="2"/>
</dbReference>
<feature type="region of interest" description="Disordered" evidence="1">
    <location>
        <begin position="1991"/>
        <end position="2103"/>
    </location>
</feature>
<dbReference type="InterPro" id="IPR051571">
    <property type="entry name" value="N-CoR_corepressor"/>
</dbReference>
<feature type="compositionally biased region" description="Low complexity" evidence="1">
    <location>
        <begin position="562"/>
        <end position="578"/>
    </location>
</feature>
<keyword evidence="3" id="KW-0371">Homeobox</keyword>
<feature type="compositionally biased region" description="Polar residues" evidence="1">
    <location>
        <begin position="709"/>
        <end position="718"/>
    </location>
</feature>
<feature type="compositionally biased region" description="Polar residues" evidence="1">
    <location>
        <begin position="1993"/>
        <end position="2005"/>
    </location>
</feature>
<feature type="compositionally biased region" description="Basic and acidic residues" evidence="1">
    <location>
        <begin position="1196"/>
        <end position="1215"/>
    </location>
</feature>
<protein>
    <submittedName>
        <fullName evidence="3">SANT/Myb domain, Homeobox-like domain superfamily protein</fullName>
    </submittedName>
</protein>
<feature type="compositionally biased region" description="Basic and acidic residues" evidence="1">
    <location>
        <begin position="2060"/>
        <end position="2079"/>
    </location>
</feature>
<dbReference type="CDD" id="cd00167">
    <property type="entry name" value="SANT"/>
    <property type="match status" value="2"/>
</dbReference>
<evidence type="ECO:0000256" key="1">
    <source>
        <dbReference type="SAM" id="MobiDB-lite"/>
    </source>
</evidence>
<gene>
    <name evidence="3" type="ORF">Slin15195_G047360</name>
</gene>
<dbReference type="EMBL" id="CP099420">
    <property type="protein sequence ID" value="USW51417.1"/>
    <property type="molecule type" value="Genomic_DNA"/>
</dbReference>
<dbReference type="InterPro" id="IPR001005">
    <property type="entry name" value="SANT/Myb"/>
</dbReference>
<feature type="compositionally biased region" description="Basic and acidic residues" evidence="1">
    <location>
        <begin position="91"/>
        <end position="137"/>
    </location>
</feature>
<feature type="compositionally biased region" description="Basic and acidic residues" evidence="1">
    <location>
        <begin position="183"/>
        <end position="263"/>
    </location>
</feature>
<dbReference type="PANTHER" id="PTHR13992:SF39">
    <property type="entry name" value="SMRTER, ISOFORM G"/>
    <property type="match status" value="1"/>
</dbReference>
<dbReference type="PANTHER" id="PTHR13992">
    <property type="entry name" value="NUCLEAR RECEPTOR CO-REPRESSOR RELATED NCOR"/>
    <property type="match status" value="1"/>
</dbReference>
<sequence length="2103" mass="230828">MSYRGGSNYRGPADRSRSPARFGDRRGSSANVFDARHAGSNVMRNGSDAPRGPRSQFDGPPRGPPSVGQQSGSIARPSLRDAPPLGSGARPFRERDYPERRERSPPPRERSPPRKFNEQREFPLRDIDVRSARRSSRDGPPSAGSTYSDNVPFSSSSYRGGGGFRGRGRGDFEFRGGGRGGRRVGDERGGDLFPARRERSPPSRFGRDLSRDGREPDRRDDRRFERRDDERRPEWADRERERERGEMDRVRREPPPARLESRMSSDIVPNANATYSATAAPPINPERLAIIESSGVDTGLRRPSAATPMPAPTSRREPPPPEQPAYLNGRADAAAQRYGSRGSSPPTQAPPVPAFSFSVAPMSAGTQAAQVPKAIAEVRPTALQDVSPNAESAQATAEERPAPPMHAPTAPKAAPVAPKAHHPSPPPTAPRAPRALEIDAIIPPSNRLHGVRSLENMPPQSRPDTHQSHPTASVPTSPGTTRHAMPNLGHPVSSLPPQAPRFDIAAPTGPKAVRAPMGQASVSPRPPFTSPRSDIGAFQPTALPQRTGTPPPMAPSGPRRQSFSVSPKVAASSVPTAPKAARGVAPMMPRMAQGQGSMPVMNRPTERPPFAPSGPRSQLQWNQWRRAPPTGPSTYGDKLNIAIPAKRDSNGDEKDKQEQSCLDNQFQLTSRHINRDEHERELPESEIKPTSAQEDRMSIDQPAKRKSSLSHSQTTTRASFFGGTLPRSEENIIDTSDEEDDELDEDEDATLLEAKHARRERELRAKLQDLSAAKFRATSPLESIARLGRLSVRDLERVGEQHKRDRMDVDDVGTAAAQTDMPPTTHSSGSEEGPEVATPRAAVDVDVAIKDAEDEEHTVRVPRRHSPEPVSLPYLLKGNEIVSLQESGVFQDTLQEIEDEDAEFEAVLGDEIQFERESKDDAAIAFAEAYLLWRQEYEELEKVREEQEKLERQLSTEPGPVLDIPMMPPMNPILEGRRLHKNSSEYEIERVIRESEETARIEQEKMDRAAKKDQADMEKEARLPDQETEEEFALDSFVNTNRLRDPAKLLRVFSYEPPPDTFTEREQDIFIAAFKESPKKWGEIASLLEGRTYKDCIHHYYANKWDGRFRDNRTKRFKGGRGGKRGGKTTRPSRGTAAMADLNRGEDVTQANDTSTGRPKRAAAPTTFGEKEVEAKSLLANPSPAKKAGPGSKQEGNGEEKPAKKQRRAAGEGKPGRKGKSQLATLAAAAPGQSPHKQQPPQPKEEFMRIGGPSLDDASLLAHLQSGRPHGMQHDGHLIFNQEGMHPHMIPDEGDLGRAPIQSAKQSASSYWSVPEQTDFAKYIAHFGTDFAAIANHMGTKTQTMIKNHYQRQVDGGRSDLAEQADVADQRRARGEDMGPPPTPTPITKRKYDNPSGNTPRALAPQTDPMDIDEPASLARPAMMQASPPQLQTKPRYTGSAHGTPVQSHRAVPSPLPPVSTPAASLTSALPIGRAGLQHPLGSRFGLLAENRPEARPNMQPTSMFRPGPEPTPVPPRSQPPPAHLTRTLSGAPHPEFLRNMEQNLEAERSRALQLQAQNEHEARMEHVQPRQHPGIPHTHGSPLNMHLPVSASAMPSQERRREYEERVGTPSRGGFPAGISSRPNLVNPNPSAGSGPQFGMSAMAALSRPPYNPSSGKLESVRPGSASIPTAAQQPPVSAHTPTPGQAPTPAPEPPKKSNLMSILNSEPEEVKPSKRDSLPSASTTRVASPAPPFSSAATPQPISNMPTPRRETFGQSAAPHTQFHRGPFGQSMSTPGQTPAVLKQETPSTSASAMAQAPKQEWHPRMSQGSQPSPPAPAPLDRDPRDIRSGYPFPPHRAMFSNFNPPSRANPSPPPNMLGHSRTPSLTQGGQPQREQQRSVLGAGPPTTQASLHANAYSRPEQSTPFSQAPPQAANRAHHSHNTSITQTPSILDRYGNQTYMPHRDDEARAYQQQQQRLADQERANAIQREREAYHRAEAEQHELRQRDVYSQRNSQLHHQPLQSFGGGPFGGARQSLGGMSMRELSAREAEAAMQDQQHRERLEHERRRLGEQAPPFGRDREAPVDRYGPRPLDERQAPLFRRQTPQSGGYGFPPPSSNRR</sequence>
<feature type="region of interest" description="Disordered" evidence="1">
    <location>
        <begin position="1"/>
        <end position="355"/>
    </location>
</feature>
<feature type="compositionally biased region" description="Basic residues" evidence="1">
    <location>
        <begin position="1115"/>
        <end position="1128"/>
    </location>
</feature>
<dbReference type="Gene3D" id="1.20.58.1880">
    <property type="match status" value="1"/>
</dbReference>
<dbReference type="GO" id="GO:0006357">
    <property type="term" value="P:regulation of transcription by RNA polymerase II"/>
    <property type="evidence" value="ECO:0007669"/>
    <property type="project" value="TreeGrafter"/>
</dbReference>
<feature type="region of interest" description="Disordered" evidence="1">
    <location>
        <begin position="1112"/>
        <end position="1249"/>
    </location>
</feature>
<feature type="compositionally biased region" description="Basic and acidic residues" evidence="1">
    <location>
        <begin position="2027"/>
        <end position="2053"/>
    </location>
</feature>
<feature type="compositionally biased region" description="Basic and acidic residues" evidence="1">
    <location>
        <begin position="645"/>
        <end position="658"/>
    </location>
</feature>
<feature type="compositionally biased region" description="Polar residues" evidence="1">
    <location>
        <begin position="143"/>
        <end position="158"/>
    </location>
</feature>
<dbReference type="InterPro" id="IPR009057">
    <property type="entry name" value="Homeodomain-like_sf"/>
</dbReference>
<feature type="region of interest" description="Disordered" evidence="1">
    <location>
        <begin position="949"/>
        <end position="968"/>
    </location>
</feature>
<feature type="compositionally biased region" description="Polar residues" evidence="1">
    <location>
        <begin position="821"/>
        <end position="830"/>
    </location>
</feature>
<feature type="compositionally biased region" description="Low complexity" evidence="1">
    <location>
        <begin position="407"/>
        <end position="418"/>
    </location>
</feature>
<keyword evidence="4" id="KW-1185">Reference proteome</keyword>
<evidence type="ECO:0000259" key="2">
    <source>
        <dbReference type="PROSITE" id="PS51293"/>
    </source>
</evidence>
<feature type="compositionally biased region" description="Basic and acidic residues" evidence="1">
    <location>
        <begin position="1559"/>
        <end position="1569"/>
    </location>
</feature>
<feature type="compositionally biased region" description="Basic and acidic residues" evidence="1">
    <location>
        <begin position="673"/>
        <end position="698"/>
    </location>
</feature>
<feature type="compositionally biased region" description="Polar residues" evidence="1">
    <location>
        <begin position="1864"/>
        <end position="1876"/>
    </location>
</feature>
<dbReference type="InterPro" id="IPR017884">
    <property type="entry name" value="SANT_dom"/>
</dbReference>
<feature type="compositionally biased region" description="Basic and acidic residues" evidence="1">
    <location>
        <begin position="1003"/>
        <end position="1025"/>
    </location>
</feature>
<name>A0A9Q9ASW6_9PEZI</name>
<reference evidence="3" key="1">
    <citation type="submission" date="2022-06" db="EMBL/GenBank/DDBJ databases">
        <title>Complete genome sequences of two strains of the flax pathogen Septoria linicola.</title>
        <authorList>
            <person name="Lapalu N."/>
            <person name="Simon A."/>
            <person name="Demenou B."/>
            <person name="Paumier D."/>
            <person name="Guillot M.-P."/>
            <person name="Gout L."/>
            <person name="Valade R."/>
        </authorList>
    </citation>
    <scope>NUCLEOTIDE SEQUENCE</scope>
    <source>
        <strain evidence="3">SE15195</strain>
    </source>
</reference>
<feature type="compositionally biased region" description="Polar residues" evidence="1">
    <location>
        <begin position="1902"/>
        <end position="1912"/>
    </location>
</feature>
<feature type="compositionally biased region" description="Basic and acidic residues" evidence="1">
    <location>
        <begin position="1710"/>
        <end position="1719"/>
    </location>
</feature>
<accession>A0A9Q9ASW6</accession>
<feature type="compositionally biased region" description="Basic and acidic residues" evidence="1">
    <location>
        <begin position="1368"/>
        <end position="1377"/>
    </location>
</feature>
<feature type="compositionally biased region" description="Low complexity" evidence="1">
    <location>
        <begin position="1843"/>
        <end position="1852"/>
    </location>
</feature>
<feature type="compositionally biased region" description="Basic and acidic residues" evidence="1">
    <location>
        <begin position="1598"/>
        <end position="1608"/>
    </location>
</feature>
<feature type="compositionally biased region" description="Pro residues" evidence="1">
    <location>
        <begin position="1508"/>
        <end position="1523"/>
    </location>
</feature>
<evidence type="ECO:0000313" key="3">
    <source>
        <dbReference type="EMBL" id="USW51417.1"/>
    </source>
</evidence>
<feature type="compositionally biased region" description="Polar residues" evidence="1">
    <location>
        <begin position="659"/>
        <end position="671"/>
    </location>
</feature>
<dbReference type="SUPFAM" id="SSF46689">
    <property type="entry name" value="Homeodomain-like"/>
    <property type="match status" value="2"/>
</dbReference>
<proteinExistence type="predicted"/>
<dbReference type="GO" id="GO:0034967">
    <property type="term" value="C:Set3 complex"/>
    <property type="evidence" value="ECO:0007669"/>
    <property type="project" value="TreeGrafter"/>
</dbReference>
<feature type="compositionally biased region" description="Acidic residues" evidence="1">
    <location>
        <begin position="731"/>
        <end position="750"/>
    </location>
</feature>
<feature type="domain" description="SANT" evidence="2">
    <location>
        <begin position="1057"/>
        <end position="1108"/>
    </location>
</feature>
<feature type="compositionally biased region" description="Polar residues" evidence="1">
    <location>
        <begin position="1622"/>
        <end position="1635"/>
    </location>
</feature>
<feature type="compositionally biased region" description="Polar residues" evidence="1">
    <location>
        <begin position="1924"/>
        <end position="1942"/>
    </location>
</feature>
<evidence type="ECO:0000313" key="4">
    <source>
        <dbReference type="Proteomes" id="UP001056384"/>
    </source>
</evidence>
<feature type="compositionally biased region" description="Polar residues" evidence="1">
    <location>
        <begin position="468"/>
        <end position="480"/>
    </location>
</feature>
<dbReference type="Proteomes" id="UP001056384">
    <property type="component" value="Chromosome 3"/>
</dbReference>
<feature type="region of interest" description="Disordered" evidence="1">
    <location>
        <begin position="1489"/>
        <end position="1965"/>
    </location>
</feature>
<organism evidence="3 4">
    <name type="scientific">Septoria linicola</name>
    <dbReference type="NCBI Taxonomy" id="215465"/>
    <lineage>
        <taxon>Eukaryota</taxon>
        <taxon>Fungi</taxon>
        <taxon>Dikarya</taxon>
        <taxon>Ascomycota</taxon>
        <taxon>Pezizomycotina</taxon>
        <taxon>Dothideomycetes</taxon>
        <taxon>Dothideomycetidae</taxon>
        <taxon>Mycosphaerellales</taxon>
        <taxon>Mycosphaerellaceae</taxon>
        <taxon>Septoria</taxon>
    </lineage>
</organism>
<keyword evidence="3" id="KW-0238">DNA-binding</keyword>
<feature type="compositionally biased region" description="Basic and acidic residues" evidence="1">
    <location>
        <begin position="798"/>
        <end position="809"/>
    </location>
</feature>
<dbReference type="SMART" id="SM00717">
    <property type="entry name" value="SANT"/>
    <property type="match status" value="2"/>
</dbReference>
<feature type="compositionally biased region" description="Basic and acidic residues" evidence="1">
    <location>
        <begin position="12"/>
        <end position="27"/>
    </location>
</feature>
<feature type="region of interest" description="Disordered" evidence="1">
    <location>
        <begin position="1365"/>
        <end position="1464"/>
    </location>
</feature>
<dbReference type="PROSITE" id="PS51293">
    <property type="entry name" value="SANT"/>
    <property type="match status" value="1"/>
</dbReference>